<organism evidence="2 3">
    <name type="scientific">Zymoseptoria brevis</name>
    <dbReference type="NCBI Taxonomy" id="1047168"/>
    <lineage>
        <taxon>Eukaryota</taxon>
        <taxon>Fungi</taxon>
        <taxon>Dikarya</taxon>
        <taxon>Ascomycota</taxon>
        <taxon>Pezizomycotina</taxon>
        <taxon>Dothideomycetes</taxon>
        <taxon>Dothideomycetidae</taxon>
        <taxon>Mycosphaerellales</taxon>
        <taxon>Mycosphaerellaceae</taxon>
        <taxon>Zymoseptoria</taxon>
    </lineage>
</organism>
<evidence type="ECO:0000313" key="2">
    <source>
        <dbReference type="EMBL" id="KJX92323.1"/>
    </source>
</evidence>
<dbReference type="OrthoDB" id="10313653at2759"/>
<protein>
    <submittedName>
        <fullName evidence="2">Uncharacterized protein</fullName>
    </submittedName>
</protein>
<comment type="caution">
    <text evidence="2">The sequence shown here is derived from an EMBL/GenBank/DDBJ whole genome shotgun (WGS) entry which is preliminary data.</text>
</comment>
<sequence length="305" mass="34508">MPSKDKNKRQMNEHLIREVNNFNALQLNLNQDEIFMIRNTILEAAKAERCREDEGKLRQKSPSEVAKARRKMEKNREAEDEWSLASKAFPNGVPQKWAVTAMLPVVEVMFNMPPSHDDDDRRQLARKLAKVILSSFDRCANWSTIEHLRDEMAQSHVEKTEQVSDEDIEMNDAVPYDQNEPPTSRYAIPRPSHLVGPAPPLPDAGKTRHSRKTSRADAALPSDNTIAAFINKQSKGKEPAHPTLESPFHAVSSPSAVRQAEKPTSREEEAVPETPPQKAGNKRKKKKKKGKKQEIKKEKSEGSDL</sequence>
<name>A0A0F4G4Q8_9PEZI</name>
<gene>
    <name evidence="2" type="ORF">TI39_contig5871g00001</name>
</gene>
<dbReference type="AlphaFoldDB" id="A0A0F4G4Q8"/>
<keyword evidence="3" id="KW-1185">Reference proteome</keyword>
<feature type="region of interest" description="Disordered" evidence="1">
    <location>
        <begin position="156"/>
        <end position="305"/>
    </location>
</feature>
<proteinExistence type="predicted"/>
<reference evidence="2 3" key="1">
    <citation type="submission" date="2015-03" db="EMBL/GenBank/DDBJ databases">
        <title>RNA-seq based gene annotation and comparative genomics of four Zymoseptoria species reveal species-specific pathogenicity related genes and transposable element activity.</title>
        <authorList>
            <person name="Grandaubert J."/>
            <person name="Bhattacharyya A."/>
            <person name="Stukenbrock E.H."/>
        </authorList>
    </citation>
    <scope>NUCLEOTIDE SEQUENCE [LARGE SCALE GENOMIC DNA]</scope>
    <source>
        <strain evidence="2 3">Zb18110</strain>
    </source>
</reference>
<dbReference type="EMBL" id="LAFY01005826">
    <property type="protein sequence ID" value="KJX92323.1"/>
    <property type="molecule type" value="Genomic_DNA"/>
</dbReference>
<feature type="compositionally biased region" description="Basic and acidic residues" evidence="1">
    <location>
        <begin position="292"/>
        <end position="305"/>
    </location>
</feature>
<evidence type="ECO:0000256" key="1">
    <source>
        <dbReference type="SAM" id="MobiDB-lite"/>
    </source>
</evidence>
<feature type="compositionally biased region" description="Basic and acidic residues" evidence="1">
    <location>
        <begin position="259"/>
        <end position="269"/>
    </location>
</feature>
<accession>A0A0F4G4Q8</accession>
<dbReference type="Proteomes" id="UP000033647">
    <property type="component" value="Unassembled WGS sequence"/>
</dbReference>
<feature type="compositionally biased region" description="Basic residues" evidence="1">
    <location>
        <begin position="280"/>
        <end position="291"/>
    </location>
</feature>
<evidence type="ECO:0000313" key="3">
    <source>
        <dbReference type="Proteomes" id="UP000033647"/>
    </source>
</evidence>